<dbReference type="EMBL" id="CP029159">
    <property type="protein sequence ID" value="QKM67042.1"/>
    <property type="molecule type" value="Genomic_DNA"/>
</dbReference>
<reference evidence="2 3" key="1">
    <citation type="journal article" date="2012" name="J. Bacteriol.">
        <title>Draft genome of Streptomyces tsukubaensis NRRL 18488, the producer of the clinically important immunosuppressant tacrolimus (FK506).</title>
        <authorList>
            <person name="Barreiro C."/>
            <person name="Prieto C."/>
            <person name="Sola-Landa A."/>
            <person name="Solera E."/>
            <person name="Martinez-Castro M."/>
            <person name="Perez-Redondo R."/>
            <person name="Garcia-Estrada C."/>
            <person name="Aparicio J.F."/>
            <person name="Fernandez-Martinez L.T."/>
            <person name="Santos-Aberturas J."/>
            <person name="Salehi-Najafabadi Z."/>
            <person name="Rodriguez-Garcia A."/>
            <person name="Tauch A."/>
            <person name="Martin J.F."/>
        </authorList>
    </citation>
    <scope>NUCLEOTIDE SEQUENCE [LARGE SCALE GENOMIC DNA]</scope>
    <source>
        <strain evidence="3">DSM 42081 / NBRC 108919 / NRRL 18488 / 9993</strain>
    </source>
</reference>
<name>I2N7P9_STRT9</name>
<gene>
    <name evidence="2" type="ORF">STSU_007550</name>
</gene>
<keyword evidence="3" id="KW-1185">Reference proteome</keyword>
<sequence>MEPTNDKNALETTLSDGRKVTLSLGPTDAPWAEGGVAALRPVAPTHTTSADNPPPLPEEPAVPLNVAIMGLVV</sequence>
<organism evidence="2 3">
    <name type="scientific">Streptomyces tsukubensis (strain DSM 42081 / NBRC 108919 / NRRL 18488 / 9993)</name>
    <dbReference type="NCBI Taxonomy" id="1114943"/>
    <lineage>
        <taxon>Bacteria</taxon>
        <taxon>Bacillati</taxon>
        <taxon>Actinomycetota</taxon>
        <taxon>Actinomycetes</taxon>
        <taxon>Kitasatosporales</taxon>
        <taxon>Streptomycetaceae</taxon>
        <taxon>Streptomyces</taxon>
    </lineage>
</organism>
<evidence type="ECO:0000313" key="3">
    <source>
        <dbReference type="Proteomes" id="UP000005940"/>
    </source>
</evidence>
<dbReference type="RefSeq" id="WP_006346073.1">
    <property type="nucleotide sequence ID" value="NZ_CP029159.1"/>
</dbReference>
<proteinExistence type="predicted"/>
<feature type="region of interest" description="Disordered" evidence="1">
    <location>
        <begin position="1"/>
        <end position="21"/>
    </location>
</feature>
<dbReference type="Proteomes" id="UP000005940">
    <property type="component" value="Chromosome"/>
</dbReference>
<evidence type="ECO:0000256" key="1">
    <source>
        <dbReference type="SAM" id="MobiDB-lite"/>
    </source>
</evidence>
<accession>I2N7P9</accession>
<protein>
    <submittedName>
        <fullName evidence="2">Uncharacterized protein</fullName>
    </submittedName>
</protein>
<evidence type="ECO:0000313" key="2">
    <source>
        <dbReference type="EMBL" id="QKM67042.1"/>
    </source>
</evidence>
<dbReference type="AlphaFoldDB" id="I2N7P9"/>